<protein>
    <submittedName>
        <fullName evidence="4">Flagellar hook-length control protein FliK</fullName>
    </submittedName>
</protein>
<keyword evidence="5" id="KW-1185">Reference proteome</keyword>
<feature type="region of interest" description="Disordered" evidence="1">
    <location>
        <begin position="2515"/>
        <end position="2549"/>
    </location>
</feature>
<evidence type="ECO:0000259" key="3">
    <source>
        <dbReference type="SMART" id="SM00912"/>
    </source>
</evidence>
<dbReference type="RefSeq" id="WP_043950052.1">
    <property type="nucleotide sequence ID" value="NZ_HG966617.1"/>
</dbReference>
<feature type="chain" id="PRO_5004957884" evidence="2">
    <location>
        <begin position="38"/>
        <end position="2549"/>
    </location>
</feature>
<evidence type="ECO:0000256" key="1">
    <source>
        <dbReference type="SAM" id="MobiDB-lite"/>
    </source>
</evidence>
<dbReference type="OrthoDB" id="1776524at2"/>
<dbReference type="NCBIfam" id="TIGR01901">
    <property type="entry name" value="adhes_NPXG"/>
    <property type="match status" value="1"/>
</dbReference>
<dbReference type="SMART" id="SM00912">
    <property type="entry name" value="Haemagg_act"/>
    <property type="match status" value="1"/>
</dbReference>
<evidence type="ECO:0000313" key="5">
    <source>
        <dbReference type="Proteomes" id="UP000032160"/>
    </source>
</evidence>
<accession>X5MCN8</accession>
<name>X5MCN8_9HYPH</name>
<dbReference type="Pfam" id="PF05860">
    <property type="entry name" value="TPS"/>
    <property type="match status" value="1"/>
</dbReference>
<dbReference type="InterPro" id="IPR008638">
    <property type="entry name" value="FhaB/CdiA-like_TPS"/>
</dbReference>
<dbReference type="InterPro" id="IPR012334">
    <property type="entry name" value="Pectin_lyas_fold"/>
</dbReference>
<evidence type="ECO:0000313" key="4">
    <source>
        <dbReference type="EMBL" id="CDO59377.1"/>
    </source>
</evidence>
<keyword evidence="4" id="KW-0966">Cell projection</keyword>
<sequence length="2549" mass="242708">MMFLHAPVIRKSLIRKSLARLMCGVSAVALFASAASATPANGTFVAGGAGGSITPSGGDVTINTGTDPRSVITWDSFNIDNGDTVIFNQLNNQSIALNKVTGPLAQSTIDGILQSNGHVWILNPAGVAFGANANIDVGALLATTADIDNATFMATDPTTGTFTFTDAGGTGAIIVANGADLDTTGLLALVAPMVTNSGDLTSSHGDVLLGGAEAFRIKFASTARNNGAAFNELLVTDFIIDGGSSTAAAGGDVVHQTSTGRAIGGRVIADASRVGGGAFLNMEGLVEAQNVGTLSGDVMLLGGVDITAGALGATATDAVKTDNMTIVAPGTASVQGTAVTIGNAVGPLNTGGNTNSSTGAVAFTGTTGDVTIAADLQATAGDVNIQATNGNIDVAELIALGSITVSGRDIDLANGNQTGTTTVLRTTNGALSLTATNGDISKGAGIVDIDVGTNVTLSGNATGATSAWAIDAVPGTVTADDFNVQFLRVGATGSVGVGDVTASQSAEVISTGSTVKVGNVSSDNNITLSGTDIDLTGTGGSLQSTGGTVSVTATGGGANNISATGAIDIDGDVVTLSGPTTGTVVDIDADNGAVTANAVTASAGSASIDATGNVDVDGVSATTTARVVSSAGAVDVGNVTGPGGITVSGTDVDLTGTGGSLQSTGGTVSVTASGGGANNISAAGAIDIDGDNVTVSGLLTGDSIDIDADNGAVTANALTATGTSVLVDATGNIDVDDVTATATGVARVVSSAGEVDVGDVSGNLSVTISGTDVDLTGTNGKVIAAGGVTTIGASGGGANNISSAGAMDIDGGVVILSGSTSAVGNLDITSAGGTTAGDVSGGATVVVRSVVGVVDVDNVTGTGTVQVVADANAVDVGNVTGPGGITISGTDIDLTGTGGSLQSTGGTVSVTASGGGVNNISAAGAIDIDGDVVSLSGPVTGTSIDIDADNGTVTTNAVSASSGSASIDATGNIDVDDVSATTTARVVSSTGAVDVGNVTGTTGITVSGLDVDLTGTGGSIQSTGGTVSVTASGGGANNISSAGAIDIDGDTVALSGPLSGTSVDIDADNGTVTASAITASAGSASIDATGNVDVDNVSATTTARVVSGTGAVDVGDVTGTTGVTVSGTDIDFTGANGDVAAAGGTVSLTATGGGANNISSAGALDVDGNVVTLSGNTSAVGDITIDAATGNVSTNGSITSTGGLVSVVANAGSAILQAVQALTGVTLTANQISATTIQGASVDIDADAGTVTATGVTATGGSVAIDATGDVDVDNVMATTTARVVSSSGAVDVGNVTGPTGITISGTDVDLTGTGGSVQSSGGAVSITANGGGANNISSAGAIDIDGDSIALTGPLTGTSVHLRADTGALSANDITATAGDLTAEANTTIDIDDVTATGALQIGSAGITTQEIDVGDISGDTSVGVFGTDVDLTGASGSVRSANGFVQLTVTNSGNNISAAGAIDIDAQTQVLLFNDISVGGNVTIDAGTFISGGNSSIGTSAGSVAVNAVGNIDIDGVTATTTASVISTGGSVDVGDVAGPNGVTVTGTDIDFTGTNRDVVASAGTVALTATGGGANNISSNGALDIDGNVVTLSGNTSATGDITIDAATGNVSTNGSITSTGGLVSIVANAGNAVLQAIQAATGVTLTANQVSATNIQGASVDVDTDAGTVIAMGVTATGGSVAIDSTGNIDVDNVSATTSARVVSTTGAVDVGDVSAVTQADISGTDVDLTGANGSVQVTTGTANLTATGGGANNISAAGAIDIDGHQVNLLGTTTGTSIDIDATNGPVTGNDLTATGGSVSVDASNGIDVDDVTATTTVRVVSPFGAVDVGNVMGPAGVTISGTDVDLTGAGGSVQSANGVTSLAATGGGANNVSSAGAMDIDGNSIVLSGPVVGGGAVSLTADTTDISSAGIVDVTGTSVTVSGPVNGTGGVALSATTGDVSVDSAIASAGGTVALSAVNGDIDVTSVSGATGATFVAQDVDVTGSVNGGAGRAALTATAGDISTPGTLDIDGGSISLAGPVQAGTGIDLDASTGGITATADMTSTAGSAVLRAVNGAISVQGVKAPDGISMVGAAVNFAGMLMTQGQVFLEALTGALTGSGTSSVAAPNGGLTARALGGAATLNNVVIGGDLSLVGGSSTMTGVSTVGGTATLQALTGNVHVAGSVAATGGILLIEAPSGSAVINSIASNSDVSLVVLDLDLTGTISAGDQFNLTPAGSGRTIIIGGSGGTDGVTLRRPQGFTLDASEVTRIIASKLQIDAGANDLALLDATFDPAALQSLFLGADANARIIAAGNVTGLPHLQLGFVDGAANARPGLILVSGALGEDTAADRLASLRLESSEDIVIGTQAFLDEFERADGNLDLSILGEPDLARFNGTQDHVFIAADQLRLFAPGEIVQLNTGTSFVGAGVVFGEAPAGEGTIVSTGGGPERVNLFGTVIRSTGERVTSFEAGLEPNLLGPGLSQNGELRLNLCVIGDSSSCSIAILREAQESARSRNSALSSLTNSTLFGFEDDDDDDDEEEDLGGVAGSGNEGLWGVGLP</sequence>
<feature type="compositionally biased region" description="Acidic residues" evidence="1">
    <location>
        <begin position="2519"/>
        <end position="2532"/>
    </location>
</feature>
<reference evidence="4 5" key="1">
    <citation type="journal article" date="2014" name="Front. Genet.">
        <title>Genome and metabolic network of "Candidatus Phaeomarinobacter ectocarpi" Ec32, a new candidate genus of Alphaproteobacteria frequently associated with brown algae.</title>
        <authorList>
            <person name="Dittami S.M."/>
            <person name="Barbeyron T."/>
            <person name="Boyen C."/>
            <person name="Cambefort J."/>
            <person name="Collet G."/>
            <person name="Delage L."/>
            <person name="Gobet A."/>
            <person name="Groisillier A."/>
            <person name="Leblanc C."/>
            <person name="Michel G."/>
            <person name="Scornet D."/>
            <person name="Siegel A."/>
            <person name="Tapia J.E."/>
            <person name="Tonon T."/>
        </authorList>
    </citation>
    <scope>NUCLEOTIDE SEQUENCE [LARGE SCALE GENOMIC DNA]</scope>
    <source>
        <strain evidence="4 5">Ec32</strain>
    </source>
</reference>
<dbReference type="STRING" id="1458461.BN1012_Phect1163"/>
<dbReference type="Proteomes" id="UP000032160">
    <property type="component" value="Chromosome I"/>
</dbReference>
<gene>
    <name evidence="4" type="ORF">BN1012_Phect1163</name>
</gene>
<feature type="signal peptide" evidence="2">
    <location>
        <begin position="1"/>
        <end position="37"/>
    </location>
</feature>
<dbReference type="SUPFAM" id="SSF51126">
    <property type="entry name" value="Pectin lyase-like"/>
    <property type="match status" value="1"/>
</dbReference>
<keyword evidence="4" id="KW-0282">Flagellum</keyword>
<evidence type="ECO:0000256" key="2">
    <source>
        <dbReference type="SAM" id="SignalP"/>
    </source>
</evidence>
<feature type="compositionally biased region" description="Gly residues" evidence="1">
    <location>
        <begin position="2534"/>
        <end position="2549"/>
    </location>
</feature>
<dbReference type="InterPro" id="IPR011050">
    <property type="entry name" value="Pectin_lyase_fold/virulence"/>
</dbReference>
<proteinExistence type="predicted"/>
<dbReference type="KEGG" id="pect:BN1012_Phect1163"/>
<organism evidence="4 5">
    <name type="scientific">Candidatus Phaeomarinibacter ectocarpi</name>
    <dbReference type="NCBI Taxonomy" id="1458461"/>
    <lineage>
        <taxon>Bacteria</taxon>
        <taxon>Pseudomonadati</taxon>
        <taxon>Pseudomonadota</taxon>
        <taxon>Alphaproteobacteria</taxon>
        <taxon>Hyphomicrobiales</taxon>
        <taxon>Parvibaculaceae</taxon>
        <taxon>Candidatus Phaeomarinibacter</taxon>
    </lineage>
</organism>
<keyword evidence="2" id="KW-0732">Signal</keyword>
<feature type="domain" description="Filamentous haemagglutinin FhaB/tRNA nuclease CdiA-like TPS" evidence="3">
    <location>
        <begin position="35"/>
        <end position="151"/>
    </location>
</feature>
<keyword evidence="4" id="KW-0969">Cilium</keyword>
<dbReference type="Gene3D" id="2.160.20.10">
    <property type="entry name" value="Single-stranded right-handed beta-helix, Pectin lyase-like"/>
    <property type="match status" value="1"/>
</dbReference>
<dbReference type="EMBL" id="HG966617">
    <property type="protein sequence ID" value="CDO59377.1"/>
    <property type="molecule type" value="Genomic_DNA"/>
</dbReference>
<dbReference type="PATRIC" id="fig|1458461.3.peg.1163"/>
<dbReference type="HOGENOM" id="CLU_228186_0_0_5"/>